<dbReference type="InterPro" id="IPR044992">
    <property type="entry name" value="ChyE-like"/>
</dbReference>
<dbReference type="AlphaFoldDB" id="A0A2V1P2W3"/>
<dbReference type="InterPro" id="IPR029062">
    <property type="entry name" value="Class_I_gatase-like"/>
</dbReference>
<dbReference type="Pfam" id="PF00117">
    <property type="entry name" value="GATase"/>
    <property type="match status" value="1"/>
</dbReference>
<sequence length="278" mass="28705">MECAMPHILIVEGNTPETVARGLSGAQAFVETFASLAPHVTTTIANPYAAPLTAEDLAADGIVFTGSGEAWAVSDPEATPLWAAMEGAMASGKPIWGSCNGMHLAALALGGTVRENPNGLEVGIARDMALTVEGRAHPMMAQRPALFGAPCVHRDEVAELPPGAILMAGNAHTPIQAFAFEGDGTCIWATQYHPELSLAGLADYLTASGSIFADHAGLVADLTCAAGDCLAAARLGTTPEAMQPQARAAELLAWLQLVTERAAVGLHLAAPVRSRLTH</sequence>
<dbReference type="Gene3D" id="3.40.50.880">
    <property type="match status" value="1"/>
</dbReference>
<evidence type="ECO:0000313" key="3">
    <source>
        <dbReference type="Proteomes" id="UP000245293"/>
    </source>
</evidence>
<dbReference type="SUPFAM" id="SSF52317">
    <property type="entry name" value="Class I glutamine amidotransferase-like"/>
    <property type="match status" value="1"/>
</dbReference>
<accession>A0A2V1P2W3</accession>
<name>A0A2V1P2W3_9RHOB</name>
<feature type="domain" description="Glutamine amidotransferase" evidence="1">
    <location>
        <begin position="56"/>
        <end position="198"/>
    </location>
</feature>
<evidence type="ECO:0000313" key="2">
    <source>
        <dbReference type="EMBL" id="PWG16841.1"/>
    </source>
</evidence>
<dbReference type="OrthoDB" id="9813383at2"/>
<dbReference type="Proteomes" id="UP000245293">
    <property type="component" value="Unassembled WGS sequence"/>
</dbReference>
<dbReference type="EMBL" id="QETF01000009">
    <property type="protein sequence ID" value="PWG16841.1"/>
    <property type="molecule type" value="Genomic_DNA"/>
</dbReference>
<reference evidence="3" key="1">
    <citation type="submission" date="2018-05" db="EMBL/GenBank/DDBJ databases">
        <authorList>
            <person name="Du Z."/>
            <person name="Wang X."/>
        </authorList>
    </citation>
    <scope>NUCLEOTIDE SEQUENCE [LARGE SCALE GENOMIC DNA]</scope>
    <source>
        <strain evidence="3">WDS4C29</strain>
    </source>
</reference>
<gene>
    <name evidence="2" type="ORF">DFK10_09950</name>
</gene>
<dbReference type="InterPro" id="IPR017926">
    <property type="entry name" value="GATASE"/>
</dbReference>
<dbReference type="PANTHER" id="PTHR42695:SF5">
    <property type="entry name" value="GLUTAMINE AMIDOTRANSFERASE YLR126C-RELATED"/>
    <property type="match status" value="1"/>
</dbReference>
<dbReference type="PANTHER" id="PTHR42695">
    <property type="entry name" value="GLUTAMINE AMIDOTRANSFERASE YLR126C-RELATED"/>
    <property type="match status" value="1"/>
</dbReference>
<proteinExistence type="predicted"/>
<comment type="caution">
    <text evidence="2">The sequence shown here is derived from an EMBL/GenBank/DDBJ whole genome shotgun (WGS) entry which is preliminary data.</text>
</comment>
<protein>
    <recommendedName>
        <fullName evidence="1">Glutamine amidotransferase domain-containing protein</fullName>
    </recommendedName>
</protein>
<dbReference type="PROSITE" id="PS51273">
    <property type="entry name" value="GATASE_TYPE_1"/>
    <property type="match status" value="1"/>
</dbReference>
<keyword evidence="3" id="KW-1185">Reference proteome</keyword>
<dbReference type="GO" id="GO:0005829">
    <property type="term" value="C:cytosol"/>
    <property type="evidence" value="ECO:0007669"/>
    <property type="project" value="TreeGrafter"/>
</dbReference>
<evidence type="ECO:0000259" key="1">
    <source>
        <dbReference type="Pfam" id="PF00117"/>
    </source>
</evidence>
<dbReference type="CDD" id="cd01741">
    <property type="entry name" value="GATase1_1"/>
    <property type="match status" value="1"/>
</dbReference>
<organism evidence="2 3">
    <name type="scientific">Salibaculum griseiflavum</name>
    <dbReference type="NCBI Taxonomy" id="1914409"/>
    <lineage>
        <taxon>Bacteria</taxon>
        <taxon>Pseudomonadati</taxon>
        <taxon>Pseudomonadota</taxon>
        <taxon>Alphaproteobacteria</taxon>
        <taxon>Rhodobacterales</taxon>
        <taxon>Roseobacteraceae</taxon>
        <taxon>Salibaculum</taxon>
    </lineage>
</organism>